<dbReference type="EMBL" id="NWUJ01000010">
    <property type="protein sequence ID" value="PFH32601.1"/>
    <property type="molecule type" value="Genomic_DNA"/>
</dbReference>
<dbReference type="InterPro" id="IPR056326">
    <property type="entry name" value="ISD11"/>
</dbReference>
<gene>
    <name evidence="2" type="ORF">BESB_012130</name>
</gene>
<dbReference type="InterPro" id="IPR045297">
    <property type="entry name" value="Complex1_LYR_LYRM4"/>
</dbReference>
<comment type="caution">
    <text evidence="2">The sequence shown here is derived from an EMBL/GenBank/DDBJ whole genome shotgun (WGS) entry which is preliminary data.</text>
</comment>
<reference evidence="2 3" key="1">
    <citation type="submission" date="2017-09" db="EMBL/GenBank/DDBJ databases">
        <title>Genome sequencing of Besnoitia besnoiti strain Bb-Ger1.</title>
        <authorList>
            <person name="Schares G."/>
            <person name="Venepally P."/>
            <person name="Lorenzi H.A."/>
        </authorList>
    </citation>
    <scope>NUCLEOTIDE SEQUENCE [LARGE SCALE GENOMIC DNA]</scope>
    <source>
        <strain evidence="2 3">Bb-Ger1</strain>
    </source>
</reference>
<dbReference type="KEGG" id="bbes:BESB_012130"/>
<protein>
    <submittedName>
        <fullName evidence="2">Uncharacterized protein</fullName>
    </submittedName>
</protein>
<dbReference type="GO" id="GO:1990221">
    <property type="term" value="C:L-cysteine desulfurase complex"/>
    <property type="evidence" value="ECO:0007669"/>
    <property type="project" value="TreeGrafter"/>
</dbReference>
<dbReference type="VEuPathDB" id="ToxoDB:BESB_012130"/>
<dbReference type="CDD" id="cd20264">
    <property type="entry name" value="Complex1_LYR_LYRM4"/>
    <property type="match status" value="1"/>
</dbReference>
<dbReference type="PANTHER" id="PTHR13166:SF7">
    <property type="entry name" value="LYR MOTIF-CONTAINING PROTEIN 4"/>
    <property type="match status" value="1"/>
</dbReference>
<dbReference type="GeneID" id="40306275"/>
<dbReference type="GO" id="GO:0016226">
    <property type="term" value="P:iron-sulfur cluster assembly"/>
    <property type="evidence" value="ECO:0007669"/>
    <property type="project" value="InterPro"/>
</dbReference>
<dbReference type="Proteomes" id="UP000224006">
    <property type="component" value="Chromosome IX"/>
</dbReference>
<evidence type="ECO:0000313" key="2">
    <source>
        <dbReference type="EMBL" id="PFH32601.1"/>
    </source>
</evidence>
<evidence type="ECO:0000313" key="3">
    <source>
        <dbReference type="Proteomes" id="UP000224006"/>
    </source>
</evidence>
<organism evidence="2 3">
    <name type="scientific">Besnoitia besnoiti</name>
    <name type="common">Apicomplexan protozoan</name>
    <dbReference type="NCBI Taxonomy" id="94643"/>
    <lineage>
        <taxon>Eukaryota</taxon>
        <taxon>Sar</taxon>
        <taxon>Alveolata</taxon>
        <taxon>Apicomplexa</taxon>
        <taxon>Conoidasida</taxon>
        <taxon>Coccidia</taxon>
        <taxon>Eucoccidiorida</taxon>
        <taxon>Eimeriorina</taxon>
        <taxon>Sarcocystidae</taxon>
        <taxon>Besnoitia</taxon>
    </lineage>
</organism>
<name>A0A2A9M8H0_BESBE</name>
<dbReference type="RefSeq" id="XP_029216610.1">
    <property type="nucleotide sequence ID" value="XM_029359943.1"/>
</dbReference>
<proteinExistence type="inferred from homology"/>
<sequence>MKLPFLFGASRAALFHTTAPSHVMAGGGSANGTVRSQLCSLYRHVRRAAGKFKSPMFKEYFLRRAREDFRDMQDRLPCATAEEVNRFKLHMQGHCELLLRQGVVANLYHTDHIVYLK</sequence>
<accession>A0A2A9M8H0</accession>
<comment type="similarity">
    <text evidence="1">Belongs to the complex I LYR family.</text>
</comment>
<keyword evidence="3" id="KW-1185">Reference proteome</keyword>
<dbReference type="InterPro" id="IPR051522">
    <property type="entry name" value="ISC_assembly_LYR"/>
</dbReference>
<dbReference type="Pfam" id="PF23511">
    <property type="entry name" value="Microp_apicomplexa_7"/>
    <property type="match status" value="1"/>
</dbReference>
<dbReference type="GO" id="GO:0005739">
    <property type="term" value="C:mitochondrion"/>
    <property type="evidence" value="ECO:0007669"/>
    <property type="project" value="TreeGrafter"/>
</dbReference>
<dbReference type="OrthoDB" id="275715at2759"/>
<dbReference type="PANTHER" id="PTHR13166">
    <property type="entry name" value="PROTEIN C6ORF149"/>
    <property type="match status" value="1"/>
</dbReference>
<evidence type="ECO:0000256" key="1">
    <source>
        <dbReference type="ARBA" id="ARBA00009508"/>
    </source>
</evidence>
<dbReference type="AlphaFoldDB" id="A0A2A9M8H0"/>